<keyword evidence="4 5" id="KW-0472">Membrane</keyword>
<evidence type="ECO:0000256" key="2">
    <source>
        <dbReference type="ARBA" id="ARBA00022692"/>
    </source>
</evidence>
<evidence type="ECO:0000313" key="8">
    <source>
        <dbReference type="Proteomes" id="UP000826725"/>
    </source>
</evidence>
<dbReference type="AlphaFoldDB" id="A0A8D5FEX8"/>
<keyword evidence="3 5" id="KW-1133">Transmembrane helix</keyword>
<proteinExistence type="predicted"/>
<feature type="transmembrane region" description="Helical" evidence="5">
    <location>
        <begin position="229"/>
        <end position="247"/>
    </location>
</feature>
<feature type="domain" description="O-antigen ligase-related" evidence="6">
    <location>
        <begin position="74"/>
        <end position="205"/>
    </location>
</feature>
<evidence type="ECO:0000256" key="5">
    <source>
        <dbReference type="SAM" id="Phobius"/>
    </source>
</evidence>
<accession>A0A8D5FEX8</accession>
<keyword evidence="2 5" id="KW-0812">Transmembrane</keyword>
<dbReference type="InterPro" id="IPR007016">
    <property type="entry name" value="O-antigen_ligase-rel_domated"/>
</dbReference>
<feature type="transmembrane region" description="Helical" evidence="5">
    <location>
        <begin position="254"/>
        <end position="271"/>
    </location>
</feature>
<dbReference type="Proteomes" id="UP000826725">
    <property type="component" value="Chromosome"/>
</dbReference>
<dbReference type="EMBL" id="AP024086">
    <property type="protein sequence ID" value="BCL59431.1"/>
    <property type="molecule type" value="Genomic_DNA"/>
</dbReference>
<dbReference type="Pfam" id="PF04932">
    <property type="entry name" value="Wzy_C"/>
    <property type="match status" value="1"/>
</dbReference>
<dbReference type="PANTHER" id="PTHR37422">
    <property type="entry name" value="TEICHURONIC ACID BIOSYNTHESIS PROTEIN TUAE"/>
    <property type="match status" value="1"/>
</dbReference>
<protein>
    <recommendedName>
        <fullName evidence="6">O-antigen ligase-related domain-containing protein</fullName>
    </recommendedName>
</protein>
<keyword evidence="8" id="KW-1185">Reference proteome</keyword>
<feature type="transmembrane region" description="Helical" evidence="5">
    <location>
        <begin position="190"/>
        <end position="209"/>
    </location>
</feature>
<dbReference type="InterPro" id="IPR051533">
    <property type="entry name" value="WaaL-like"/>
</dbReference>
<name>A0A8D5FEX8_9BACT</name>
<evidence type="ECO:0000256" key="3">
    <source>
        <dbReference type="ARBA" id="ARBA00022989"/>
    </source>
</evidence>
<evidence type="ECO:0000256" key="1">
    <source>
        <dbReference type="ARBA" id="ARBA00004141"/>
    </source>
</evidence>
<evidence type="ECO:0000313" key="7">
    <source>
        <dbReference type="EMBL" id="BCL59431.1"/>
    </source>
</evidence>
<evidence type="ECO:0000259" key="6">
    <source>
        <dbReference type="Pfam" id="PF04932"/>
    </source>
</evidence>
<feature type="transmembrane region" description="Helical" evidence="5">
    <location>
        <begin position="109"/>
        <end position="130"/>
    </location>
</feature>
<organism evidence="7 8">
    <name type="scientific">Desulfomarina profundi</name>
    <dbReference type="NCBI Taxonomy" id="2772557"/>
    <lineage>
        <taxon>Bacteria</taxon>
        <taxon>Pseudomonadati</taxon>
        <taxon>Thermodesulfobacteriota</taxon>
        <taxon>Desulfobulbia</taxon>
        <taxon>Desulfobulbales</taxon>
        <taxon>Desulfobulbaceae</taxon>
        <taxon>Desulfomarina</taxon>
    </lineage>
</organism>
<sequence length="286" mass="32681">MFVANIYMDIYFWRWVRWMNFDNFADKMKTVNGTFGDVGGCNEWAAFFSTYTLLIIALLNKFKRKSINISLKILAIANIIVLLFTFSRGGYAALIAGITYLLIKARKYAYILLLLALPLCYTVVLPEAVVERIQMSFEKNDLGVAADQDIESRVFMWKEAVSMIKKAPVFGHGLLSFRYSHWRNPHNQHLNIFVQGGLIGYLFFIWLFIASFRDSNHLAQTGKNEFSRSFGVGMCAMTVSLFIGNLFGDRWSYYVLTGYYWILNGIVLVLINQSASSTSESESLTL</sequence>
<comment type="subcellular location">
    <subcellularLocation>
        <location evidence="1">Membrane</location>
        <topology evidence="1">Multi-pass membrane protein</topology>
    </subcellularLocation>
</comment>
<feature type="transmembrane region" description="Helical" evidence="5">
    <location>
        <begin position="44"/>
        <end position="62"/>
    </location>
</feature>
<gene>
    <name evidence="7" type="ORF">DGMP_01240</name>
</gene>
<evidence type="ECO:0000256" key="4">
    <source>
        <dbReference type="ARBA" id="ARBA00023136"/>
    </source>
</evidence>
<dbReference type="KEGG" id="dbk:DGMP_01240"/>
<dbReference type="PANTHER" id="PTHR37422:SF13">
    <property type="entry name" value="LIPOPOLYSACCHARIDE BIOSYNTHESIS PROTEIN PA4999-RELATED"/>
    <property type="match status" value="1"/>
</dbReference>
<feature type="transmembrane region" description="Helical" evidence="5">
    <location>
        <begin position="74"/>
        <end position="103"/>
    </location>
</feature>
<reference evidence="7" key="1">
    <citation type="submission" date="2020-09" db="EMBL/GenBank/DDBJ databases">
        <title>Desulfogranum mesoprofundum gen. nov., sp. nov., a novel mesophilic, sulfate-reducing chemolithoautotroph isolated from a deep-sea hydrothermal vent chimney in the Suiyo Seamount.</title>
        <authorList>
            <person name="Hashimoto Y."/>
            <person name="Nakagawa S."/>
        </authorList>
    </citation>
    <scope>NUCLEOTIDE SEQUENCE</scope>
    <source>
        <strain evidence="7">KT2</strain>
    </source>
</reference>
<dbReference type="GO" id="GO:0016020">
    <property type="term" value="C:membrane"/>
    <property type="evidence" value="ECO:0007669"/>
    <property type="project" value="UniProtKB-SubCell"/>
</dbReference>